<comment type="caution">
    <text evidence="1">The sequence shown here is derived from an EMBL/GenBank/DDBJ whole genome shotgun (WGS) entry which is preliminary data.</text>
</comment>
<gene>
    <name evidence="1" type="primary">ALR1</name>
    <name evidence="1" type="ORF">DSO57_1003334</name>
</gene>
<proteinExistence type="predicted"/>
<dbReference type="Proteomes" id="UP001165960">
    <property type="component" value="Unassembled WGS sequence"/>
</dbReference>
<name>A0ACC2U6T9_9FUNG</name>
<dbReference type="EMBL" id="QTSX02001428">
    <property type="protein sequence ID" value="KAJ9082563.1"/>
    <property type="molecule type" value="Genomic_DNA"/>
</dbReference>
<evidence type="ECO:0000313" key="2">
    <source>
        <dbReference type="Proteomes" id="UP001165960"/>
    </source>
</evidence>
<accession>A0ACC2U6T9</accession>
<sequence>MIIHFKQWAPRAIPPETIVVSKDSSEDSRDNVNITPTQYHTEANTSFTNSETYFSKQDSTSSLETDHLLDFLNKDSHLRQGSGNSTYGSLSSSSSAIQLTLPLGLPSDYSSTSVQRPMSPCLSQLSQNERRCYTPTISVSNSVGQPTKAKKHWASIRAPLYNVSANRIAKHYTPHRATELLTFDGNLPHYPWGVEEVIYKWLQPALNSTTTSNSPATKTSFSSKFYEASFLSPTLNKYAIWVYLFNPTPSEVQSIGEAMDLHHLTIEDIVMQETRDKCELFPDYYVTAYSLSEFKPAARNSEGVDARKPLKGSAYSILCDMPEEALLDLSEEYGSFDVCSLFNVVCDNAVVTFHYGSVNFGEWLAPYLKAPAGQFEPNWINSMILNRVTGKIDAQLSMLEKQIERIDDFYLVGEDSNGDQPHYRGKGNQAVIPVRLDQLRVAVQLFEELLAPKCQMLRQLAQFIYQKVAVASPTLSITAQIFLDYHPTDPPADNWKRRNKGLLAVGGYSRPFSPMILSPRLSPTPHASSPLFSFNQSMPEPRRSLPKLTSSSGERIVTLFLNMESKVASLRVAVGHAQLVVERAFDLQRTHVDLAMTYRSIRQSNAMAELSGWTWVAGPLTLLTTLIGVNCLVPGQLAPRSSHWFEGLILSMLAIGWSFYLVARQGGVL</sequence>
<organism evidence="1 2">
    <name type="scientific">Entomophthora muscae</name>
    <dbReference type="NCBI Taxonomy" id="34485"/>
    <lineage>
        <taxon>Eukaryota</taxon>
        <taxon>Fungi</taxon>
        <taxon>Fungi incertae sedis</taxon>
        <taxon>Zoopagomycota</taxon>
        <taxon>Entomophthoromycotina</taxon>
        <taxon>Entomophthoromycetes</taxon>
        <taxon>Entomophthorales</taxon>
        <taxon>Entomophthoraceae</taxon>
        <taxon>Entomophthora</taxon>
    </lineage>
</organism>
<keyword evidence="2" id="KW-1185">Reference proteome</keyword>
<evidence type="ECO:0000313" key="1">
    <source>
        <dbReference type="EMBL" id="KAJ9082563.1"/>
    </source>
</evidence>
<reference evidence="1" key="1">
    <citation type="submission" date="2022-04" db="EMBL/GenBank/DDBJ databases">
        <title>Genome of the entomopathogenic fungus Entomophthora muscae.</title>
        <authorList>
            <person name="Elya C."/>
            <person name="Lovett B.R."/>
            <person name="Lee E."/>
            <person name="Macias A.M."/>
            <person name="Hajek A.E."/>
            <person name="De Bivort B.L."/>
            <person name="Kasson M.T."/>
            <person name="De Fine Licht H.H."/>
            <person name="Stajich J.E."/>
        </authorList>
    </citation>
    <scope>NUCLEOTIDE SEQUENCE</scope>
    <source>
        <strain evidence="1">Berkeley</strain>
    </source>
</reference>
<protein>
    <submittedName>
        <fullName evidence="1">Mg(2+) transporter</fullName>
    </submittedName>
</protein>